<keyword evidence="1" id="KW-0732">Signal</keyword>
<evidence type="ECO:0000313" key="2">
    <source>
        <dbReference type="EMBL" id="EFI98879.1"/>
    </source>
</evidence>
<reference evidence="2 3" key="1">
    <citation type="journal article" date="2010" name="Nat. Biotechnol.">
        <title>Genome sequence of the model mushroom Schizophyllum commune.</title>
        <authorList>
            <person name="Ohm R.A."/>
            <person name="de Jong J.F."/>
            <person name="Lugones L.G."/>
            <person name="Aerts A."/>
            <person name="Kothe E."/>
            <person name="Stajich J.E."/>
            <person name="de Vries R.P."/>
            <person name="Record E."/>
            <person name="Levasseur A."/>
            <person name="Baker S.E."/>
            <person name="Bartholomew K.A."/>
            <person name="Coutinho P.M."/>
            <person name="Erdmann S."/>
            <person name="Fowler T.J."/>
            <person name="Gathman A.C."/>
            <person name="Lombard V."/>
            <person name="Henrissat B."/>
            <person name="Knabe N."/>
            <person name="Kuees U."/>
            <person name="Lilly W.W."/>
            <person name="Lindquist E."/>
            <person name="Lucas S."/>
            <person name="Magnuson J.K."/>
            <person name="Piumi F."/>
            <person name="Raudaskoski M."/>
            <person name="Salamov A."/>
            <person name="Schmutz J."/>
            <person name="Schwarze F.W.M.R."/>
            <person name="vanKuyk P.A."/>
            <person name="Horton J.S."/>
            <person name="Grigoriev I.V."/>
            <person name="Woesten H.A.B."/>
        </authorList>
    </citation>
    <scope>NUCLEOTIDE SEQUENCE [LARGE SCALE GENOMIC DNA]</scope>
    <source>
        <strain evidence="3">H4-8 / FGSC 9210</strain>
    </source>
</reference>
<dbReference type="VEuPathDB" id="FungiDB:SCHCODRAFT_02697838"/>
<protein>
    <submittedName>
        <fullName evidence="2">Expressed protein</fullName>
    </submittedName>
</protein>
<sequence>MKFALVASALSAAVAFAAPAEQVCENGGNCYAAVHGWGGYIQYEKYQGNLMEACRNDQNAIGGTGNLWGTKACVAVATSSTKIGPETVQGLASCGNQNLTCTWEEPNLDYNLYASIVGDCAWEPNGCPITQQNYIDFIYATLSEIGSGDWPSSTDALLTDGWNSLLDWTKTGDTIPYTNFNDYLHYA</sequence>
<dbReference type="OMA" id="INSNIWP"/>
<proteinExistence type="predicted"/>
<keyword evidence="3" id="KW-1185">Reference proteome</keyword>
<evidence type="ECO:0000313" key="3">
    <source>
        <dbReference type="Proteomes" id="UP000007431"/>
    </source>
</evidence>
<dbReference type="OrthoDB" id="2734890at2759"/>
<gene>
    <name evidence="2" type="ORF">SCHCODRAFT_84745</name>
</gene>
<dbReference type="KEGG" id="scm:SCHCO_02697838"/>
<dbReference type="InParanoid" id="D8PZK5"/>
<evidence type="ECO:0000256" key="1">
    <source>
        <dbReference type="SAM" id="SignalP"/>
    </source>
</evidence>
<name>D8PZK5_SCHCM</name>
<dbReference type="GeneID" id="9586344"/>
<dbReference type="eggNOG" id="ENOG502SR8E">
    <property type="taxonomic scope" value="Eukaryota"/>
</dbReference>
<dbReference type="AlphaFoldDB" id="D8PZK5"/>
<dbReference type="Proteomes" id="UP000007431">
    <property type="component" value="Unassembled WGS sequence"/>
</dbReference>
<dbReference type="RefSeq" id="XP_003033782.1">
    <property type="nucleotide sequence ID" value="XM_003033736.1"/>
</dbReference>
<feature type="chain" id="PRO_5003120438" evidence="1">
    <location>
        <begin position="18"/>
        <end position="187"/>
    </location>
</feature>
<dbReference type="HOGENOM" id="CLU_100319_0_0_1"/>
<dbReference type="EMBL" id="GL377304">
    <property type="protein sequence ID" value="EFI98879.1"/>
    <property type="molecule type" value="Genomic_DNA"/>
</dbReference>
<accession>D8PZK5</accession>
<feature type="signal peptide" evidence="1">
    <location>
        <begin position="1"/>
        <end position="17"/>
    </location>
</feature>
<organism evidence="3">
    <name type="scientific">Schizophyllum commune (strain H4-8 / FGSC 9210)</name>
    <name type="common">Split gill fungus</name>
    <dbReference type="NCBI Taxonomy" id="578458"/>
    <lineage>
        <taxon>Eukaryota</taxon>
        <taxon>Fungi</taxon>
        <taxon>Dikarya</taxon>
        <taxon>Basidiomycota</taxon>
        <taxon>Agaricomycotina</taxon>
        <taxon>Agaricomycetes</taxon>
        <taxon>Agaricomycetidae</taxon>
        <taxon>Agaricales</taxon>
        <taxon>Schizophyllaceae</taxon>
        <taxon>Schizophyllum</taxon>
    </lineage>
</organism>